<accession>A0A3B1D2N3</accession>
<dbReference type="EMBL" id="UOGF01000070">
    <property type="protein sequence ID" value="VAX31043.1"/>
    <property type="molecule type" value="Genomic_DNA"/>
</dbReference>
<protein>
    <submittedName>
        <fullName evidence="1">Uncharacterized protein</fullName>
    </submittedName>
</protein>
<proteinExistence type="predicted"/>
<organism evidence="1">
    <name type="scientific">hydrothermal vent metagenome</name>
    <dbReference type="NCBI Taxonomy" id="652676"/>
    <lineage>
        <taxon>unclassified sequences</taxon>
        <taxon>metagenomes</taxon>
        <taxon>ecological metagenomes</taxon>
    </lineage>
</organism>
<reference evidence="1" key="1">
    <citation type="submission" date="2018-06" db="EMBL/GenBank/DDBJ databases">
        <authorList>
            <person name="Zhirakovskaya E."/>
        </authorList>
    </citation>
    <scope>NUCLEOTIDE SEQUENCE</scope>
</reference>
<gene>
    <name evidence="1" type="ORF">MNBD_NITROSPIRAE01-2069</name>
</gene>
<sequence length="283" mass="32567">MGSYHPLFQLKVQHLFFREASGLRLDFVPTPYSQDLLQRAGLLTRVSENGLNVFYDAEKTEALAYYLSDSDTPFSFQYRVTSKDPRFRNYTKAPAYKDDALLYFNNQNVNASAQDAFLLHPSQYVSEADFKSFDSPELKEVLSKKDHLLRPAFVVELKLSESVLREGAKQYLIQFDTRATTWKYYFLGHLAEKEPCISDLSNKTEFEFGGTTVLPGHKTALIFRSKTTIPLRENFQSRFQLREKHEKNGKVIIKRLPFASAHQISTETIDGKESVISEIYVNC</sequence>
<evidence type="ECO:0000313" key="1">
    <source>
        <dbReference type="EMBL" id="VAX31043.1"/>
    </source>
</evidence>
<dbReference type="AlphaFoldDB" id="A0A3B1D2N3"/>
<name>A0A3B1D2N3_9ZZZZ</name>